<dbReference type="OrthoDB" id="2569624at2"/>
<dbReference type="AlphaFoldDB" id="A0A4Y8Q3Z9"/>
<organism evidence="11 12">
    <name type="scientific">Paenibacillus athensensis</name>
    <dbReference type="NCBI Taxonomy" id="1967502"/>
    <lineage>
        <taxon>Bacteria</taxon>
        <taxon>Bacillati</taxon>
        <taxon>Bacillota</taxon>
        <taxon>Bacilli</taxon>
        <taxon>Bacillales</taxon>
        <taxon>Paenibacillaceae</taxon>
        <taxon>Paenibacillus</taxon>
    </lineage>
</organism>
<dbReference type="PANTHER" id="PTHR35789">
    <property type="entry name" value="SPORE GERMINATION PROTEIN B3"/>
    <property type="match status" value="1"/>
</dbReference>
<reference evidence="11 12" key="1">
    <citation type="submission" date="2017-03" db="EMBL/GenBank/DDBJ databases">
        <title>Isolation of Levoglucosan Utilizing Bacteria.</title>
        <authorList>
            <person name="Arya A.S."/>
        </authorList>
    </citation>
    <scope>NUCLEOTIDE SEQUENCE [LARGE SCALE GENOMIC DNA]</scope>
    <source>
        <strain evidence="11 12">MEC069</strain>
    </source>
</reference>
<feature type="region of interest" description="Disordered" evidence="8">
    <location>
        <begin position="387"/>
        <end position="408"/>
    </location>
</feature>
<proteinExistence type="inferred from homology"/>
<feature type="domain" description="Spore germination protein N-terminal" evidence="10">
    <location>
        <begin position="23"/>
        <end position="199"/>
    </location>
</feature>
<keyword evidence="4" id="KW-0732">Signal</keyword>
<accession>A0A4Y8Q3Z9</accession>
<dbReference type="Pfam" id="PF25198">
    <property type="entry name" value="Spore_GerAC_N"/>
    <property type="match status" value="1"/>
</dbReference>
<protein>
    <submittedName>
        <fullName evidence="11">Uncharacterized protein</fullName>
    </submittedName>
</protein>
<dbReference type="PROSITE" id="PS51257">
    <property type="entry name" value="PROKAR_LIPOPROTEIN"/>
    <property type="match status" value="1"/>
</dbReference>
<evidence type="ECO:0000313" key="11">
    <source>
        <dbReference type="EMBL" id="TFE88672.1"/>
    </source>
</evidence>
<dbReference type="PANTHER" id="PTHR35789:SF1">
    <property type="entry name" value="SPORE GERMINATION PROTEIN B3"/>
    <property type="match status" value="1"/>
</dbReference>
<dbReference type="GO" id="GO:0016020">
    <property type="term" value="C:membrane"/>
    <property type="evidence" value="ECO:0007669"/>
    <property type="project" value="UniProtKB-SubCell"/>
</dbReference>
<dbReference type="InterPro" id="IPR046953">
    <property type="entry name" value="Spore_GerAC-like_C"/>
</dbReference>
<dbReference type="NCBIfam" id="TIGR02887">
    <property type="entry name" value="spore_ger_x_C"/>
    <property type="match status" value="1"/>
</dbReference>
<evidence type="ECO:0000256" key="7">
    <source>
        <dbReference type="ARBA" id="ARBA00023288"/>
    </source>
</evidence>
<gene>
    <name evidence="11" type="ORF">B5M42_09510</name>
</gene>
<evidence type="ECO:0000259" key="9">
    <source>
        <dbReference type="Pfam" id="PF05504"/>
    </source>
</evidence>
<comment type="caution">
    <text evidence="11">The sequence shown here is derived from an EMBL/GenBank/DDBJ whole genome shotgun (WGS) entry which is preliminary data.</text>
</comment>
<evidence type="ECO:0000259" key="10">
    <source>
        <dbReference type="Pfam" id="PF25198"/>
    </source>
</evidence>
<comment type="similarity">
    <text evidence="2">Belongs to the GerABKC lipoprotein family.</text>
</comment>
<keyword evidence="3" id="KW-0309">Germination</keyword>
<evidence type="ECO:0000256" key="6">
    <source>
        <dbReference type="ARBA" id="ARBA00023139"/>
    </source>
</evidence>
<dbReference type="InterPro" id="IPR008844">
    <property type="entry name" value="Spore_GerAC-like"/>
</dbReference>
<evidence type="ECO:0000256" key="4">
    <source>
        <dbReference type="ARBA" id="ARBA00022729"/>
    </source>
</evidence>
<dbReference type="GO" id="GO:0009847">
    <property type="term" value="P:spore germination"/>
    <property type="evidence" value="ECO:0007669"/>
    <property type="project" value="InterPro"/>
</dbReference>
<dbReference type="Pfam" id="PF05504">
    <property type="entry name" value="Spore_GerAC"/>
    <property type="match status" value="1"/>
</dbReference>
<evidence type="ECO:0000313" key="12">
    <source>
        <dbReference type="Proteomes" id="UP000298246"/>
    </source>
</evidence>
<evidence type="ECO:0000256" key="5">
    <source>
        <dbReference type="ARBA" id="ARBA00023136"/>
    </source>
</evidence>
<name>A0A4Y8Q3Z9_9BACL</name>
<evidence type="ECO:0000256" key="3">
    <source>
        <dbReference type="ARBA" id="ARBA00022544"/>
    </source>
</evidence>
<keyword evidence="6" id="KW-0564">Palmitate</keyword>
<evidence type="ECO:0000256" key="1">
    <source>
        <dbReference type="ARBA" id="ARBA00004635"/>
    </source>
</evidence>
<sequence length="408" mass="45976">MFLKKLVQAAGCCACLMLAGCWDRVEIDQRGFVVGIAIDESEERNTRYLGTYQFVVPGGLKMSSPSGSSSYDTQAYMNLGTTESSMSALSAKMASETSRSPYFEHLKLIIVSDSLARKPEEFSSIMDYFLRNSEMRRGIKVLIADGSALSVLSTKPKSERIPASYIESIVNNNRKTTYMLPETAIGQIHEYLMRKESYVVQRIANTQKQGVSVSGCAIFDGNSNRMVGQLNGQETQGLNMIKGQIKGGVLEAAEGVNRVDFLIERGKRTIRYEKSGNRFIFHINIQLEGVLDKSPNSINFMKKPTIVETEEILERKMQAICYETIHKLQQTYRKDVLGLGMYLYENHYKVWKPIAANWDNGENLFSQADIQVHTNVILRRIGNINKSHSHENKMDEANKNKTNNDDGE</sequence>
<feature type="compositionally biased region" description="Basic and acidic residues" evidence="8">
    <location>
        <begin position="388"/>
        <end position="408"/>
    </location>
</feature>
<dbReference type="InterPro" id="IPR057336">
    <property type="entry name" value="GerAC_N"/>
</dbReference>
<comment type="subcellular location">
    <subcellularLocation>
        <location evidence="1">Membrane</location>
        <topology evidence="1">Lipid-anchor</topology>
    </subcellularLocation>
</comment>
<evidence type="ECO:0000256" key="8">
    <source>
        <dbReference type="SAM" id="MobiDB-lite"/>
    </source>
</evidence>
<evidence type="ECO:0000256" key="2">
    <source>
        <dbReference type="ARBA" id="ARBA00007886"/>
    </source>
</evidence>
<dbReference type="Gene3D" id="3.30.300.210">
    <property type="entry name" value="Nutrient germinant receptor protein C, domain 3"/>
    <property type="match status" value="1"/>
</dbReference>
<dbReference type="Proteomes" id="UP000298246">
    <property type="component" value="Unassembled WGS sequence"/>
</dbReference>
<keyword evidence="5" id="KW-0472">Membrane</keyword>
<dbReference type="InterPro" id="IPR038501">
    <property type="entry name" value="Spore_GerAC_C_sf"/>
</dbReference>
<keyword evidence="12" id="KW-1185">Reference proteome</keyword>
<keyword evidence="7" id="KW-0449">Lipoprotein</keyword>
<dbReference type="EMBL" id="MYFO01000009">
    <property type="protein sequence ID" value="TFE88672.1"/>
    <property type="molecule type" value="Genomic_DNA"/>
</dbReference>
<feature type="domain" description="Spore germination GerAC-like C-terminal" evidence="9">
    <location>
        <begin position="214"/>
        <end position="382"/>
    </location>
</feature>
<dbReference type="RefSeq" id="WP_134752116.1">
    <property type="nucleotide sequence ID" value="NZ_MYFO02000002.1"/>
</dbReference>